<dbReference type="Gene3D" id="3.40.50.1820">
    <property type="entry name" value="alpha/beta hydrolase"/>
    <property type="match status" value="1"/>
</dbReference>
<accession>A0A1N7L4M7</accession>
<keyword evidence="3" id="KW-1185">Reference proteome</keyword>
<feature type="domain" description="AB hydrolase-1" evidence="1">
    <location>
        <begin position="8"/>
        <end position="113"/>
    </location>
</feature>
<dbReference type="PANTHER" id="PTHR43194:SF5">
    <property type="entry name" value="PIMELOYL-[ACYL-CARRIER PROTEIN] METHYL ESTER ESTERASE"/>
    <property type="match status" value="1"/>
</dbReference>
<sequence>MKPSSDKPVLVFLRGLIRSRYHWLEFPERFAEDFQVIQPELPGNGYQYSQTTPSDIPSMMENIRAQVRAEYQGPITVIAVSMGAMIAAEWARQYPDEIESLHLINTSLANMSYPWERMTAVSFFRLLFCFGDRLRLERTIFDLTINRALTAGESAPWIRFADEHPLRWRNVFVQLIAASRYKGPTSAPVHDVFFYNAAGDRLVKPGCTARIAHRWKKPLLTHPSAGHDLPADDPDWLEQSIRAQLTPRTD</sequence>
<protein>
    <submittedName>
        <fullName evidence="2">Pimeloyl-ACP methyl ester carboxylesterase</fullName>
    </submittedName>
</protein>
<organism evidence="2 3">
    <name type="scientific">Thalassolituus maritimus</name>
    <dbReference type="NCBI Taxonomy" id="484498"/>
    <lineage>
        <taxon>Bacteria</taxon>
        <taxon>Pseudomonadati</taxon>
        <taxon>Pseudomonadota</taxon>
        <taxon>Gammaproteobacteria</taxon>
        <taxon>Oceanospirillales</taxon>
        <taxon>Oceanospirillaceae</taxon>
        <taxon>Thalassolituus</taxon>
    </lineage>
</organism>
<dbReference type="OrthoDB" id="5290302at2"/>
<dbReference type="Proteomes" id="UP000185639">
    <property type="component" value="Unassembled WGS sequence"/>
</dbReference>
<dbReference type="AlphaFoldDB" id="A0A1N7L4M7"/>
<dbReference type="Pfam" id="PF00561">
    <property type="entry name" value="Abhydrolase_1"/>
    <property type="match status" value="1"/>
</dbReference>
<dbReference type="SUPFAM" id="SSF53474">
    <property type="entry name" value="alpha/beta-Hydrolases"/>
    <property type="match status" value="1"/>
</dbReference>
<reference evidence="3" key="1">
    <citation type="submission" date="2017-01" db="EMBL/GenBank/DDBJ databases">
        <authorList>
            <person name="Varghese N."/>
            <person name="Submissions S."/>
        </authorList>
    </citation>
    <scope>NUCLEOTIDE SEQUENCE [LARGE SCALE GENOMIC DNA]</scope>
    <source>
        <strain evidence="3">DSM 24913</strain>
    </source>
</reference>
<gene>
    <name evidence="2" type="ORF">SAMN05421686_103285</name>
</gene>
<dbReference type="RefSeq" id="WP_076514792.1">
    <property type="nucleotide sequence ID" value="NZ_FTOH01000003.1"/>
</dbReference>
<name>A0A1N7L4M7_9GAMM</name>
<dbReference type="PANTHER" id="PTHR43194">
    <property type="entry name" value="HYDROLASE ALPHA/BETA FOLD FAMILY"/>
    <property type="match status" value="1"/>
</dbReference>
<proteinExistence type="predicted"/>
<dbReference type="InterPro" id="IPR050228">
    <property type="entry name" value="Carboxylesterase_BioH"/>
</dbReference>
<evidence type="ECO:0000259" key="1">
    <source>
        <dbReference type="Pfam" id="PF00561"/>
    </source>
</evidence>
<evidence type="ECO:0000313" key="3">
    <source>
        <dbReference type="Proteomes" id="UP000185639"/>
    </source>
</evidence>
<dbReference type="STRING" id="484498.SAMN05421686_103285"/>
<dbReference type="InterPro" id="IPR000073">
    <property type="entry name" value="AB_hydrolase_1"/>
</dbReference>
<evidence type="ECO:0000313" key="2">
    <source>
        <dbReference type="EMBL" id="SIS68777.1"/>
    </source>
</evidence>
<dbReference type="InterPro" id="IPR029058">
    <property type="entry name" value="AB_hydrolase_fold"/>
</dbReference>
<dbReference type="EMBL" id="FTOH01000003">
    <property type="protein sequence ID" value="SIS68777.1"/>
    <property type="molecule type" value="Genomic_DNA"/>
</dbReference>